<protein>
    <submittedName>
        <fullName evidence="2">Uncharacterized protein</fullName>
    </submittedName>
</protein>
<dbReference type="AlphaFoldDB" id="A0A915IYS1"/>
<reference evidence="2" key="1">
    <citation type="submission" date="2022-11" db="UniProtKB">
        <authorList>
            <consortium name="WormBaseParasite"/>
        </authorList>
    </citation>
    <scope>IDENTIFICATION</scope>
</reference>
<keyword evidence="1" id="KW-1185">Reference proteome</keyword>
<dbReference type="WBParaSite" id="nRc.2.0.1.t19356-RA">
    <property type="protein sequence ID" value="nRc.2.0.1.t19356-RA"/>
    <property type="gene ID" value="nRc.2.0.1.g19356"/>
</dbReference>
<dbReference type="Proteomes" id="UP000887565">
    <property type="component" value="Unplaced"/>
</dbReference>
<accession>A0A915IYS1</accession>
<evidence type="ECO:0000313" key="2">
    <source>
        <dbReference type="WBParaSite" id="nRc.2.0.1.t19356-RA"/>
    </source>
</evidence>
<sequence length="126" mass="14922">MFPNRKVTQISFVVEVVYVKLQLKNFSLEKPLESPFLQQSTSMCGNYSNWIGEADHRQYLKPGYSGYMFCRRNRFAFPKYILENIRTDPKELIQVEIYRLSDRQCYQAQMASVKKPCYKSAKNDKL</sequence>
<evidence type="ECO:0000313" key="1">
    <source>
        <dbReference type="Proteomes" id="UP000887565"/>
    </source>
</evidence>
<organism evidence="1 2">
    <name type="scientific">Romanomermis culicivorax</name>
    <name type="common">Nematode worm</name>
    <dbReference type="NCBI Taxonomy" id="13658"/>
    <lineage>
        <taxon>Eukaryota</taxon>
        <taxon>Metazoa</taxon>
        <taxon>Ecdysozoa</taxon>
        <taxon>Nematoda</taxon>
        <taxon>Enoplea</taxon>
        <taxon>Dorylaimia</taxon>
        <taxon>Mermithida</taxon>
        <taxon>Mermithoidea</taxon>
        <taxon>Mermithidae</taxon>
        <taxon>Romanomermis</taxon>
    </lineage>
</organism>
<name>A0A915IYS1_ROMCU</name>
<proteinExistence type="predicted"/>